<proteinExistence type="predicted"/>
<name>A0A7S3THV4_EMIHU</name>
<gene>
    <name evidence="2" type="ORF">EHUX00137_LOCUS37829</name>
</gene>
<accession>A0A7S3THV4</accession>
<dbReference type="EMBL" id="HBIR01048420">
    <property type="protein sequence ID" value="CAE0583204.1"/>
    <property type="molecule type" value="Transcribed_RNA"/>
</dbReference>
<evidence type="ECO:0000256" key="1">
    <source>
        <dbReference type="SAM" id="MobiDB-lite"/>
    </source>
</evidence>
<evidence type="ECO:0000313" key="2">
    <source>
        <dbReference type="EMBL" id="CAE0583204.1"/>
    </source>
</evidence>
<sequence>MGAEAPSVTQIDAERVTRVASCPSWPAAFKRLEARLLGCVAAMQKRRAFLRRLVDKRPNLVRLAASLGDPTAAPQHEDAPATSSTSGGLVRRDPPKIQLLG</sequence>
<feature type="region of interest" description="Disordered" evidence="1">
    <location>
        <begin position="65"/>
        <end position="101"/>
    </location>
</feature>
<organism evidence="2">
    <name type="scientific">Emiliania huxleyi</name>
    <name type="common">Coccolithophore</name>
    <name type="synonym">Pontosphaera huxleyi</name>
    <dbReference type="NCBI Taxonomy" id="2903"/>
    <lineage>
        <taxon>Eukaryota</taxon>
        <taxon>Haptista</taxon>
        <taxon>Haptophyta</taxon>
        <taxon>Prymnesiophyceae</taxon>
        <taxon>Isochrysidales</taxon>
        <taxon>Noelaerhabdaceae</taxon>
        <taxon>Emiliania</taxon>
    </lineage>
</organism>
<protein>
    <submittedName>
        <fullName evidence="2">Uncharacterized protein</fullName>
    </submittedName>
</protein>
<dbReference type="AlphaFoldDB" id="A0A7S3THV4"/>
<reference evidence="2" key="1">
    <citation type="submission" date="2021-01" db="EMBL/GenBank/DDBJ databases">
        <authorList>
            <person name="Corre E."/>
            <person name="Pelletier E."/>
            <person name="Niang G."/>
            <person name="Scheremetjew M."/>
            <person name="Finn R."/>
            <person name="Kale V."/>
            <person name="Holt S."/>
            <person name="Cochrane G."/>
            <person name="Meng A."/>
            <person name="Brown T."/>
            <person name="Cohen L."/>
        </authorList>
    </citation>
    <scope>NUCLEOTIDE SEQUENCE</scope>
    <source>
        <strain evidence="2">379</strain>
    </source>
</reference>